<keyword evidence="3" id="KW-1185">Reference proteome</keyword>
<gene>
    <name evidence="2" type="ORF">M408DRAFT_331696</name>
</gene>
<evidence type="ECO:0000313" key="3">
    <source>
        <dbReference type="Proteomes" id="UP000054097"/>
    </source>
</evidence>
<proteinExistence type="predicted"/>
<dbReference type="HOGENOM" id="CLU_2499277_0_0_1"/>
<organism evidence="2 3">
    <name type="scientific">Serendipita vermifera MAFF 305830</name>
    <dbReference type="NCBI Taxonomy" id="933852"/>
    <lineage>
        <taxon>Eukaryota</taxon>
        <taxon>Fungi</taxon>
        <taxon>Dikarya</taxon>
        <taxon>Basidiomycota</taxon>
        <taxon>Agaricomycotina</taxon>
        <taxon>Agaricomycetes</taxon>
        <taxon>Sebacinales</taxon>
        <taxon>Serendipitaceae</taxon>
        <taxon>Serendipita</taxon>
    </lineage>
</organism>
<name>A0A0C3AZQ9_SERVB</name>
<evidence type="ECO:0000313" key="2">
    <source>
        <dbReference type="EMBL" id="KIM24741.1"/>
    </source>
</evidence>
<dbReference type="EMBL" id="KN824321">
    <property type="protein sequence ID" value="KIM24741.1"/>
    <property type="molecule type" value="Genomic_DNA"/>
</dbReference>
<sequence length="86" mass="9373">MSIYMLRGESPGFPLILVTIVIRQLSPDSLPHFCVGGYPDTQSDIDSRLPPSASSPSPYTRKRGPKSVAYCLVIRAFETASTIDIS</sequence>
<protein>
    <submittedName>
        <fullName evidence="2">Uncharacterized protein</fullName>
    </submittedName>
</protein>
<accession>A0A0C3AZQ9</accession>
<reference evidence="3" key="2">
    <citation type="submission" date="2015-01" db="EMBL/GenBank/DDBJ databases">
        <title>Evolutionary Origins and Diversification of the Mycorrhizal Mutualists.</title>
        <authorList>
            <consortium name="DOE Joint Genome Institute"/>
            <consortium name="Mycorrhizal Genomics Consortium"/>
            <person name="Kohler A."/>
            <person name="Kuo A."/>
            <person name="Nagy L.G."/>
            <person name="Floudas D."/>
            <person name="Copeland A."/>
            <person name="Barry K.W."/>
            <person name="Cichocki N."/>
            <person name="Veneault-Fourrey C."/>
            <person name="LaButti K."/>
            <person name="Lindquist E.A."/>
            <person name="Lipzen A."/>
            <person name="Lundell T."/>
            <person name="Morin E."/>
            <person name="Murat C."/>
            <person name="Riley R."/>
            <person name="Ohm R."/>
            <person name="Sun H."/>
            <person name="Tunlid A."/>
            <person name="Henrissat B."/>
            <person name="Grigoriev I.V."/>
            <person name="Hibbett D.S."/>
            <person name="Martin F."/>
        </authorList>
    </citation>
    <scope>NUCLEOTIDE SEQUENCE [LARGE SCALE GENOMIC DNA]</scope>
    <source>
        <strain evidence="3">MAFF 305830</strain>
    </source>
</reference>
<dbReference type="AlphaFoldDB" id="A0A0C3AZQ9"/>
<dbReference type="Proteomes" id="UP000054097">
    <property type="component" value="Unassembled WGS sequence"/>
</dbReference>
<reference evidence="2 3" key="1">
    <citation type="submission" date="2014-04" db="EMBL/GenBank/DDBJ databases">
        <authorList>
            <consortium name="DOE Joint Genome Institute"/>
            <person name="Kuo A."/>
            <person name="Zuccaro A."/>
            <person name="Kohler A."/>
            <person name="Nagy L.G."/>
            <person name="Floudas D."/>
            <person name="Copeland A."/>
            <person name="Barry K.W."/>
            <person name="Cichocki N."/>
            <person name="Veneault-Fourrey C."/>
            <person name="LaButti K."/>
            <person name="Lindquist E.A."/>
            <person name="Lipzen A."/>
            <person name="Lundell T."/>
            <person name="Morin E."/>
            <person name="Murat C."/>
            <person name="Sun H."/>
            <person name="Tunlid A."/>
            <person name="Henrissat B."/>
            <person name="Grigoriev I.V."/>
            <person name="Hibbett D.S."/>
            <person name="Martin F."/>
            <person name="Nordberg H.P."/>
            <person name="Cantor M.N."/>
            <person name="Hua S.X."/>
        </authorList>
    </citation>
    <scope>NUCLEOTIDE SEQUENCE [LARGE SCALE GENOMIC DNA]</scope>
    <source>
        <strain evidence="2 3">MAFF 305830</strain>
    </source>
</reference>
<evidence type="ECO:0000256" key="1">
    <source>
        <dbReference type="SAM" id="MobiDB-lite"/>
    </source>
</evidence>
<feature type="region of interest" description="Disordered" evidence="1">
    <location>
        <begin position="41"/>
        <end position="64"/>
    </location>
</feature>